<proteinExistence type="predicted"/>
<dbReference type="Proteomes" id="UP001172778">
    <property type="component" value="Unassembled WGS sequence"/>
</dbReference>
<reference evidence="1" key="1">
    <citation type="submission" date="2023-03" db="EMBL/GenBank/DDBJ databases">
        <title>Chitinimonas shenzhenensis gen. nov., sp. nov., a novel member of family Burkholderiaceae isolated from activated sludge collected in Shen Zhen, China.</title>
        <authorList>
            <person name="Wang X."/>
        </authorList>
    </citation>
    <scope>NUCLEOTIDE SEQUENCE</scope>
    <source>
        <strain evidence="1">DQS-5</strain>
    </source>
</reference>
<organism evidence="1 2">
    <name type="scientific">Parachitinimonas caeni</name>
    <dbReference type="NCBI Taxonomy" id="3031301"/>
    <lineage>
        <taxon>Bacteria</taxon>
        <taxon>Pseudomonadati</taxon>
        <taxon>Pseudomonadota</taxon>
        <taxon>Betaproteobacteria</taxon>
        <taxon>Neisseriales</taxon>
        <taxon>Chitinibacteraceae</taxon>
        <taxon>Parachitinimonas</taxon>
    </lineage>
</organism>
<keyword evidence="2" id="KW-1185">Reference proteome</keyword>
<dbReference type="RefSeq" id="WP_284103122.1">
    <property type="nucleotide sequence ID" value="NZ_JARRAF010000052.1"/>
</dbReference>
<protein>
    <recommendedName>
        <fullName evidence="3">Transposase DDE domain-containing protein</fullName>
    </recommendedName>
</protein>
<accession>A0ABT7E397</accession>
<comment type="caution">
    <text evidence="1">The sequence shown here is derived from an EMBL/GenBank/DDBJ whole genome shotgun (WGS) entry which is preliminary data.</text>
</comment>
<evidence type="ECO:0008006" key="3">
    <source>
        <dbReference type="Google" id="ProtNLM"/>
    </source>
</evidence>
<evidence type="ECO:0000313" key="2">
    <source>
        <dbReference type="Proteomes" id="UP001172778"/>
    </source>
</evidence>
<evidence type="ECO:0000313" key="1">
    <source>
        <dbReference type="EMBL" id="MDK2126801.1"/>
    </source>
</evidence>
<gene>
    <name evidence="1" type="ORF">PZA18_22395</name>
</gene>
<name>A0ABT7E397_9NEIS</name>
<dbReference type="EMBL" id="JARRAF010000052">
    <property type="protein sequence ID" value="MDK2126801.1"/>
    <property type="molecule type" value="Genomic_DNA"/>
</dbReference>
<sequence length="42" mass="4611">MSLLRRKMIEEAFGGIKAVSALCKTWHQGLEKLSGLAPQPTN</sequence>